<dbReference type="GO" id="GO:0046819">
    <property type="term" value="P:protein secretion by the type V secretion system"/>
    <property type="evidence" value="ECO:0007669"/>
    <property type="project" value="TreeGrafter"/>
</dbReference>
<dbReference type="Pfam" id="PF08479">
    <property type="entry name" value="POTRA_2"/>
    <property type="match status" value="1"/>
</dbReference>
<sequence length="595" mass="64723">MPSPSIKPIILLAALVVCGFAPGALAQEFPSTTNGAGTLVDRLPIPRARPATDADLSAPAPTSPAAQKEADKRAATDTKPLGVNLRGLLLVPRKTKVPAKDQRQIFAADPSLHLPAGLADALQREYLGQPLSMAVLNSMVQKINKSYQATDFPLVDAYLPEQDITHGYVQIVVREAVLGQVKVEGATQRSHPAYMQKQVSVQPGERIDTRKISSDVAWLNQNPIRNVNVIYERGAKDGTSDVVLKTQENNPVKAYVGYANSGLRATGLNQISGGISMLQLFGTEQSLTYNFTGNQELDRLKAHALIWDIPFPWRHRLQLLGVYVDSSTQVGGPLGVNGRNRQLTAAYTVPLASAWSKMQHKATAAIDYKSTTSDILFGGSSFSKNTAEVLQLRVGYNITVNDKLGFTRLGLSAIYSPGNTLGHNNYEAFDSLRAASQAKYWYAKGELDRMLRLPQGFSILMHAAGQLSTTRLLPTEQMLAGGYQTVRGFNESSARGDRGVVANFELNMPMMHLMGATGKTADNLNTFAFYDFAYLESVGSNASEPNLNLQSTGIGLRYNLGTNMDLRLAYGWTLRSTGLVQAPSGRLHFGMNVRY</sequence>
<feature type="signal peptide" evidence="5">
    <location>
        <begin position="1"/>
        <end position="26"/>
    </location>
</feature>
<feature type="domain" description="Polypeptide-transport-associated ShlB-type" evidence="7">
    <location>
        <begin position="120"/>
        <end position="175"/>
    </location>
</feature>
<dbReference type="Gene3D" id="2.40.160.50">
    <property type="entry name" value="membrane protein fhac: a member of the omp85/tpsb transporter family"/>
    <property type="match status" value="1"/>
</dbReference>
<keyword evidence="2" id="KW-0812">Transmembrane</keyword>
<evidence type="ECO:0000313" key="9">
    <source>
        <dbReference type="Proteomes" id="UP000590740"/>
    </source>
</evidence>
<dbReference type="Gene3D" id="3.10.20.310">
    <property type="entry name" value="membrane protein fhac"/>
    <property type="match status" value="1"/>
</dbReference>
<evidence type="ECO:0000259" key="6">
    <source>
        <dbReference type="Pfam" id="PF03865"/>
    </source>
</evidence>
<evidence type="ECO:0000256" key="4">
    <source>
        <dbReference type="SAM" id="MobiDB-lite"/>
    </source>
</evidence>
<name>A0A7W7Y737_9BACT</name>
<dbReference type="InterPro" id="IPR013686">
    <property type="entry name" value="Polypept-transport_assoc_ShlB"/>
</dbReference>
<keyword evidence="5" id="KW-0732">Signal</keyword>
<dbReference type="InterPro" id="IPR051544">
    <property type="entry name" value="TPS_OM_transporter"/>
</dbReference>
<dbReference type="Pfam" id="PF03865">
    <property type="entry name" value="ShlB"/>
    <property type="match status" value="1"/>
</dbReference>
<proteinExistence type="predicted"/>
<evidence type="ECO:0000256" key="3">
    <source>
        <dbReference type="ARBA" id="ARBA00023237"/>
    </source>
</evidence>
<feature type="domain" description="Haemolysin activator HlyB C-terminal" evidence="6">
    <location>
        <begin position="238"/>
        <end position="557"/>
    </location>
</feature>
<dbReference type="GO" id="GO:0098046">
    <property type="term" value="C:type V protein secretion system complex"/>
    <property type="evidence" value="ECO:0007669"/>
    <property type="project" value="TreeGrafter"/>
</dbReference>
<keyword evidence="1" id="KW-1134">Transmembrane beta strand</keyword>
<dbReference type="EMBL" id="JACHIG010000001">
    <property type="protein sequence ID" value="MBB5030808.1"/>
    <property type="molecule type" value="Genomic_DNA"/>
</dbReference>
<gene>
    <name evidence="8" type="ORF">HNQ65_000362</name>
</gene>
<dbReference type="AlphaFoldDB" id="A0A7W7Y737"/>
<evidence type="ECO:0000256" key="2">
    <source>
        <dbReference type="ARBA" id="ARBA00022692"/>
    </source>
</evidence>
<organism evidence="8 9">
    <name type="scientific">Prosthecobacter vanneervenii</name>
    <dbReference type="NCBI Taxonomy" id="48466"/>
    <lineage>
        <taxon>Bacteria</taxon>
        <taxon>Pseudomonadati</taxon>
        <taxon>Verrucomicrobiota</taxon>
        <taxon>Verrucomicrobiia</taxon>
        <taxon>Verrucomicrobiales</taxon>
        <taxon>Verrucomicrobiaceae</taxon>
        <taxon>Prosthecobacter</taxon>
    </lineage>
</organism>
<dbReference type="Proteomes" id="UP000590740">
    <property type="component" value="Unassembled WGS sequence"/>
</dbReference>
<feature type="region of interest" description="Disordered" evidence="4">
    <location>
        <begin position="50"/>
        <end position="77"/>
    </location>
</feature>
<feature type="chain" id="PRO_5031513102" evidence="5">
    <location>
        <begin position="27"/>
        <end position="595"/>
    </location>
</feature>
<keyword evidence="3" id="KW-0998">Cell outer membrane</keyword>
<keyword evidence="9" id="KW-1185">Reference proteome</keyword>
<evidence type="ECO:0000256" key="1">
    <source>
        <dbReference type="ARBA" id="ARBA00022452"/>
    </source>
</evidence>
<dbReference type="GO" id="GO:0008320">
    <property type="term" value="F:protein transmembrane transporter activity"/>
    <property type="evidence" value="ECO:0007669"/>
    <property type="project" value="TreeGrafter"/>
</dbReference>
<accession>A0A7W7Y737</accession>
<evidence type="ECO:0000313" key="8">
    <source>
        <dbReference type="EMBL" id="MBB5030808.1"/>
    </source>
</evidence>
<keyword evidence="1" id="KW-0472">Membrane</keyword>
<dbReference type="RefSeq" id="WP_184337762.1">
    <property type="nucleotide sequence ID" value="NZ_JACHIG010000001.1"/>
</dbReference>
<evidence type="ECO:0000256" key="5">
    <source>
        <dbReference type="SAM" id="SignalP"/>
    </source>
</evidence>
<comment type="caution">
    <text evidence="8">The sequence shown here is derived from an EMBL/GenBank/DDBJ whole genome shotgun (WGS) entry which is preliminary data.</text>
</comment>
<evidence type="ECO:0000259" key="7">
    <source>
        <dbReference type="Pfam" id="PF08479"/>
    </source>
</evidence>
<dbReference type="PANTHER" id="PTHR34597">
    <property type="entry name" value="SLR1661 PROTEIN"/>
    <property type="match status" value="1"/>
</dbReference>
<protein>
    <submittedName>
        <fullName evidence="8">Hemolysin activation/secretion protein</fullName>
    </submittedName>
</protein>
<dbReference type="InterPro" id="IPR005565">
    <property type="entry name" value="Hemolysn_activator_HlyB_C"/>
</dbReference>
<dbReference type="PANTHER" id="PTHR34597:SF3">
    <property type="entry name" value="OUTER MEMBRANE TRANSPORTER CDIB"/>
    <property type="match status" value="1"/>
</dbReference>
<reference evidence="8 9" key="1">
    <citation type="submission" date="2020-08" db="EMBL/GenBank/DDBJ databases">
        <title>Genomic Encyclopedia of Type Strains, Phase IV (KMG-IV): sequencing the most valuable type-strain genomes for metagenomic binning, comparative biology and taxonomic classification.</title>
        <authorList>
            <person name="Goeker M."/>
        </authorList>
    </citation>
    <scope>NUCLEOTIDE SEQUENCE [LARGE SCALE GENOMIC DNA]</scope>
    <source>
        <strain evidence="8 9">DSM 12252</strain>
    </source>
</reference>